<proteinExistence type="predicted"/>
<evidence type="ECO:0000259" key="2">
    <source>
        <dbReference type="PROSITE" id="PS50894"/>
    </source>
</evidence>
<feature type="domain" description="HPt" evidence="2">
    <location>
        <begin position="26"/>
        <end position="121"/>
    </location>
</feature>
<dbReference type="Gene3D" id="1.20.120.160">
    <property type="entry name" value="HPT domain"/>
    <property type="match status" value="1"/>
</dbReference>
<dbReference type="RefSeq" id="WP_283832481.1">
    <property type="nucleotide sequence ID" value="NZ_JASJEU010000020.1"/>
</dbReference>
<dbReference type="SUPFAM" id="SSF47226">
    <property type="entry name" value="Histidine-containing phosphotransfer domain, HPT domain"/>
    <property type="match status" value="1"/>
</dbReference>
<organism evidence="3 4">
    <name type="scientific">Gordonibacter faecis</name>
    <dbReference type="NCBI Taxonomy" id="3047475"/>
    <lineage>
        <taxon>Bacteria</taxon>
        <taxon>Bacillati</taxon>
        <taxon>Actinomycetota</taxon>
        <taxon>Coriobacteriia</taxon>
        <taxon>Eggerthellales</taxon>
        <taxon>Eggerthellaceae</taxon>
        <taxon>Gordonibacter</taxon>
    </lineage>
</organism>
<name>A0ABT7DRH7_9ACTN</name>
<dbReference type="Pfam" id="PF01627">
    <property type="entry name" value="Hpt"/>
    <property type="match status" value="1"/>
</dbReference>
<gene>
    <name evidence="3" type="ORF">QNJ86_10020</name>
</gene>
<keyword evidence="1" id="KW-0597">Phosphoprotein</keyword>
<sequence length="121" mass="12768">MAMTTERTCALEEAGIDYADALERFGGNEALYARLAVKYANDPHFAALEEALTADDTERAFSEAHALKGVAGNLSFAALYNTATKACEDLRAGDLEAGRAHLPALRAEHEAVLGALGSLAN</sequence>
<keyword evidence="4" id="KW-1185">Reference proteome</keyword>
<dbReference type="InterPro" id="IPR008207">
    <property type="entry name" value="Sig_transdc_His_kin_Hpt_dom"/>
</dbReference>
<evidence type="ECO:0000313" key="4">
    <source>
        <dbReference type="Proteomes" id="UP001232750"/>
    </source>
</evidence>
<dbReference type="InterPro" id="IPR036641">
    <property type="entry name" value="HPT_dom_sf"/>
</dbReference>
<evidence type="ECO:0000313" key="3">
    <source>
        <dbReference type="EMBL" id="MDJ1651136.1"/>
    </source>
</evidence>
<dbReference type="EMBL" id="JASJEU010000020">
    <property type="protein sequence ID" value="MDJ1651136.1"/>
    <property type="molecule type" value="Genomic_DNA"/>
</dbReference>
<dbReference type="PROSITE" id="PS50894">
    <property type="entry name" value="HPT"/>
    <property type="match status" value="1"/>
</dbReference>
<accession>A0ABT7DRH7</accession>
<feature type="modified residue" description="Phosphohistidine" evidence="1">
    <location>
        <position position="65"/>
    </location>
</feature>
<reference evidence="3 4" key="1">
    <citation type="submission" date="2023-05" db="EMBL/GenBank/DDBJ databases">
        <title>Gordonibacter KGMB12511T sp. nov., isolated from faeces of healthy Korean.</title>
        <authorList>
            <person name="Kim H.S."/>
            <person name="Kim J.-S."/>
            <person name="Suh M.K."/>
            <person name="Eom M.K."/>
            <person name="Do H.E."/>
            <person name="Lee J.-S."/>
        </authorList>
    </citation>
    <scope>NUCLEOTIDE SEQUENCE [LARGE SCALE GENOMIC DNA]</scope>
    <source>
        <strain evidence="3 4">KGMB12511</strain>
    </source>
</reference>
<comment type="caution">
    <text evidence="3">The sequence shown here is derived from an EMBL/GenBank/DDBJ whole genome shotgun (WGS) entry which is preliminary data.</text>
</comment>
<protein>
    <submittedName>
        <fullName evidence="3">Hpt domain-containing protein</fullName>
    </submittedName>
</protein>
<evidence type="ECO:0000256" key="1">
    <source>
        <dbReference type="PROSITE-ProRule" id="PRU00110"/>
    </source>
</evidence>
<dbReference type="Proteomes" id="UP001232750">
    <property type="component" value="Unassembled WGS sequence"/>
</dbReference>